<evidence type="ECO:0000313" key="1">
    <source>
        <dbReference type="EMBL" id="MBS1259292.1"/>
    </source>
</evidence>
<evidence type="ECO:0000313" key="2">
    <source>
        <dbReference type="Proteomes" id="UP000722750"/>
    </source>
</evidence>
<dbReference type="InterPro" id="IPR036188">
    <property type="entry name" value="FAD/NAD-bd_sf"/>
</dbReference>
<proteinExistence type="predicted"/>
<dbReference type="SUPFAM" id="SSF51905">
    <property type="entry name" value="FAD/NAD(P)-binding domain"/>
    <property type="match status" value="2"/>
</dbReference>
<organism evidence="1 2">
    <name type="scientific">Candidatus Scalindua arabica</name>
    <dbReference type="NCBI Taxonomy" id="1127984"/>
    <lineage>
        <taxon>Bacteria</taxon>
        <taxon>Pseudomonadati</taxon>
        <taxon>Planctomycetota</taxon>
        <taxon>Candidatus Brocadiia</taxon>
        <taxon>Candidatus Brocadiales</taxon>
        <taxon>Candidatus Scalinduaceae</taxon>
        <taxon>Candidatus Scalindua</taxon>
    </lineage>
</organism>
<dbReference type="Proteomes" id="UP000722750">
    <property type="component" value="Unassembled WGS sequence"/>
</dbReference>
<gene>
    <name evidence="1" type="ORF">MAG551_02361</name>
</gene>
<accession>A0A942A6V8</accession>
<dbReference type="InterPro" id="IPR050407">
    <property type="entry name" value="Geranylgeranyl_reductase"/>
</dbReference>
<dbReference type="PANTHER" id="PTHR42685:SF4">
    <property type="entry name" value="GERANYLGERANYL DIPHOSPHATE REDUCTASE, CHLOROPLASTIC"/>
    <property type="match status" value="1"/>
</dbReference>
<dbReference type="AlphaFoldDB" id="A0A942A6V8"/>
<dbReference type="PANTHER" id="PTHR42685">
    <property type="entry name" value="GERANYLGERANYL DIPHOSPHATE REDUCTASE"/>
    <property type="match status" value="1"/>
</dbReference>
<evidence type="ECO:0008006" key="3">
    <source>
        <dbReference type="Google" id="ProtNLM"/>
    </source>
</evidence>
<dbReference type="EMBL" id="JAANXD010000088">
    <property type="protein sequence ID" value="MBS1259292.1"/>
    <property type="molecule type" value="Genomic_DNA"/>
</dbReference>
<comment type="caution">
    <text evidence="1">The sequence shown here is derived from an EMBL/GenBank/DDBJ whole genome shotgun (WGS) entry which is preliminary data.</text>
</comment>
<sequence length="910" mass="102520">MKDKDLFLKDGSKIAIIGGGPAGCFFAHFASKIARERGIKVDITIFEGKDFCQKGPRGCNMCAGVISEKLYLELKENDMLPPERCIQKEIEGYYFQTQDGCIEVNNPNPSTEKKIVTVYRGDGPMFSQQSESISFDNFLLRHVEGMGVNISPDIVNDVVLPSKKKELAKVVFGKRGSREEINADLVVGAFGLNSGMLEKIKRLEFGYVPPRTVRACQAEIYIGNNNGNNYLGNKIRVFSLGIKAITYASFTPRGDYITVTLVGKTDMNKAHLVEFLNHPVVRRTFPEEGWKMPKNYCICFPKVQITQAKKPFTDRFVVLGSAGISRYYKHGIESAFITSRMAVNSVFRSGVSESAFWRSYYKPVKKLLGSDNSYGRKVFGLNDYITSRRRISSGYLSVLESGEKLPVARMQLEVLWNMFTGNIPFKKLFLKVFDPILQFRLLPVTLTAWTKQAVESTVGGKKLRHTKRLRHLANKGLGPLEDGQTVVIIGGGPGGTSCAITLSRLARRRNMDLDIVLYEGKDFEKNEQFNPCVGVLSPPIEEILEEDLGIPFPHDLVLEEIPGYYLHSDDEDIKLEGDGEVSCAVHRMLFDNYLIHKAKDAGVKVIHSRVTNIDVEQSGVMVYSEKDNRRADVVVGAFGLDEGACKVFETATHYKTARYMSTILTKFYPEKEEMEKFGNCIHAFLPSLKGIEFGAITPKVDHLDINIAGSKISWSWMDHFLLMPQVTKVLPSNFAMQRHELFYSRWQFPTAPAKNLFGDRYVTVGDTAGIIRAFKGKGVNTACITGIKAAEVMMYAGISKEAFKDYYNSFSYITGDLPYGRVVRLLATFSSHFGLFSPMIKLAMEDKKFRMAFFNSVAGSKMFKKIIFETISLQLSWKIIKILISWFLKQFSFMSWATKYVSKIIPDKRT</sequence>
<reference evidence="1" key="1">
    <citation type="journal article" date="2021" name="ISME J.">
        <title>Fine-scale metabolic discontinuity in a stratified prokaryote microbiome of a Red Sea deep halocline.</title>
        <authorList>
            <person name="Michoud G."/>
            <person name="Ngugi D.K."/>
            <person name="Barozzi A."/>
            <person name="Merlino G."/>
            <person name="Calleja M.L."/>
            <person name="Delgado-Huertas A."/>
            <person name="Moran X.A.G."/>
            <person name="Daffonchio D."/>
        </authorList>
    </citation>
    <scope>NUCLEOTIDE SEQUENCE</scope>
    <source>
        <strain evidence="1">SuakinDeep_MAG55_1</strain>
    </source>
</reference>
<name>A0A942A6V8_9BACT</name>
<protein>
    <recommendedName>
        <fullName evidence="3">Geranylgeranyl reductase</fullName>
    </recommendedName>
</protein>
<dbReference type="Gene3D" id="3.50.50.60">
    <property type="entry name" value="FAD/NAD(P)-binding domain"/>
    <property type="match status" value="2"/>
</dbReference>